<feature type="signal peptide" evidence="1">
    <location>
        <begin position="1"/>
        <end position="18"/>
    </location>
</feature>
<gene>
    <name evidence="2" type="ORF">WFZ86_03010</name>
</gene>
<evidence type="ECO:0000313" key="2">
    <source>
        <dbReference type="EMBL" id="MEM0575455.1"/>
    </source>
</evidence>
<evidence type="ECO:0000313" key="3">
    <source>
        <dbReference type="Proteomes" id="UP001468798"/>
    </source>
</evidence>
<evidence type="ECO:0000256" key="1">
    <source>
        <dbReference type="SAM" id="SignalP"/>
    </source>
</evidence>
<name>A0ABU9NK06_9FLAO</name>
<reference evidence="2 3" key="1">
    <citation type="submission" date="2024-03" db="EMBL/GenBank/DDBJ databases">
        <title>Two novel species of the genus Flavobacterium exhibiting potentially degradation of complex polysaccharides.</title>
        <authorList>
            <person name="Lian X."/>
        </authorList>
    </citation>
    <scope>NUCLEOTIDE SEQUENCE [LARGE SCALE GENOMIC DNA]</scope>
    <source>
        <strain evidence="2 3">N6</strain>
    </source>
</reference>
<dbReference type="Proteomes" id="UP001468798">
    <property type="component" value="Unassembled WGS sequence"/>
</dbReference>
<comment type="caution">
    <text evidence="2">The sequence shown here is derived from an EMBL/GenBank/DDBJ whole genome shotgun (WGS) entry which is preliminary data.</text>
</comment>
<feature type="chain" id="PRO_5047024943" description="Zinc-binding metallo-peptidase" evidence="1">
    <location>
        <begin position="19"/>
        <end position="230"/>
    </location>
</feature>
<keyword evidence="3" id="KW-1185">Reference proteome</keyword>
<keyword evidence="1" id="KW-0732">Signal</keyword>
<organism evidence="2 3">
    <name type="scientific">Flavobacterium polysaccharolyticum</name>
    <dbReference type="NCBI Taxonomy" id="3133148"/>
    <lineage>
        <taxon>Bacteria</taxon>
        <taxon>Pseudomonadati</taxon>
        <taxon>Bacteroidota</taxon>
        <taxon>Flavobacteriia</taxon>
        <taxon>Flavobacteriales</taxon>
        <taxon>Flavobacteriaceae</taxon>
        <taxon>Flavobacterium</taxon>
    </lineage>
</organism>
<proteinExistence type="predicted"/>
<sequence length="230" mass="27157">MKKIVLLSFLLSVQIGMAQKKWFTTFPDSIALVKEAQMITQSFTKDIQKRVPKIKFDIKTVLHTTPYLIYFYKDTANIPLWEQVIPEQKQFFYKIAGNEAEGKRIFGLFFNGFYLPHELGHAFEFVLKGETNGSYQGEYFANTVAILWWKKYHRNKELKQCYEAAKKIFAQLPNPVPEGSTIEEYFSKNYEEASSNPYVYGYMQFKQFIEIYEDKNLPDFDTFIQQQTKE</sequence>
<protein>
    <recommendedName>
        <fullName evidence="4">Zinc-binding metallo-peptidase</fullName>
    </recommendedName>
</protein>
<dbReference type="RefSeq" id="WP_342690545.1">
    <property type="nucleotide sequence ID" value="NZ_JBCGDP010000002.1"/>
</dbReference>
<accession>A0ABU9NK06</accession>
<evidence type="ECO:0008006" key="4">
    <source>
        <dbReference type="Google" id="ProtNLM"/>
    </source>
</evidence>
<dbReference type="EMBL" id="JBCGDP010000002">
    <property type="protein sequence ID" value="MEM0575455.1"/>
    <property type="molecule type" value="Genomic_DNA"/>
</dbReference>